<dbReference type="SUPFAM" id="SSF46689">
    <property type="entry name" value="Homeodomain-like"/>
    <property type="match status" value="1"/>
</dbReference>
<protein>
    <submittedName>
        <fullName evidence="2">Uncharacterized protein</fullName>
    </submittedName>
</protein>
<evidence type="ECO:0000313" key="2">
    <source>
        <dbReference type="EMBL" id="ETO64092.1"/>
    </source>
</evidence>
<reference evidence="2 3" key="1">
    <citation type="submission" date="2013-11" db="EMBL/GenBank/DDBJ databases">
        <title>The Genome Sequence of Phytophthora parasitica P1976.</title>
        <authorList>
            <consortium name="The Broad Institute Genomics Platform"/>
            <person name="Russ C."/>
            <person name="Tyler B."/>
            <person name="Panabieres F."/>
            <person name="Shan W."/>
            <person name="Tripathy S."/>
            <person name="Grunwald N."/>
            <person name="Machado M."/>
            <person name="Johnson C.S."/>
            <person name="Walker B."/>
            <person name="Young S."/>
            <person name="Zeng Q."/>
            <person name="Gargeya S."/>
            <person name="Fitzgerald M."/>
            <person name="Haas B."/>
            <person name="Abouelleil A."/>
            <person name="Allen A.W."/>
            <person name="Alvarado L."/>
            <person name="Arachchi H.M."/>
            <person name="Berlin A.M."/>
            <person name="Chapman S.B."/>
            <person name="Gainer-Dewar J."/>
            <person name="Goldberg J."/>
            <person name="Griggs A."/>
            <person name="Gujja S."/>
            <person name="Hansen M."/>
            <person name="Howarth C."/>
            <person name="Imamovic A."/>
            <person name="Ireland A."/>
            <person name="Larimer J."/>
            <person name="McCowan C."/>
            <person name="Murphy C."/>
            <person name="Pearson M."/>
            <person name="Poon T.W."/>
            <person name="Priest M."/>
            <person name="Roberts A."/>
            <person name="Saif S."/>
            <person name="Shea T."/>
            <person name="Sisk P."/>
            <person name="Sykes S."/>
            <person name="Wortman J."/>
            <person name="Nusbaum C."/>
            <person name="Birren B."/>
        </authorList>
    </citation>
    <scope>NUCLEOTIDE SEQUENCE [LARGE SCALE GENOMIC DNA]</scope>
    <source>
        <strain evidence="2 3">P1976</strain>
    </source>
</reference>
<dbReference type="InterPro" id="IPR009057">
    <property type="entry name" value="Homeodomain-like_sf"/>
</dbReference>
<evidence type="ECO:0000256" key="1">
    <source>
        <dbReference type="SAM" id="Phobius"/>
    </source>
</evidence>
<keyword evidence="1" id="KW-0472">Membrane</keyword>
<feature type="transmembrane region" description="Helical" evidence="1">
    <location>
        <begin position="12"/>
        <end position="36"/>
    </location>
</feature>
<proteinExistence type="predicted"/>
<comment type="caution">
    <text evidence="2">The sequence shown here is derived from an EMBL/GenBank/DDBJ whole genome shotgun (WGS) entry which is preliminary data.</text>
</comment>
<dbReference type="Proteomes" id="UP000028582">
    <property type="component" value="Unassembled WGS sequence"/>
</dbReference>
<gene>
    <name evidence="2" type="ORF">F444_18330</name>
</gene>
<keyword evidence="1" id="KW-1133">Transmembrane helix</keyword>
<dbReference type="OrthoDB" id="128570at2759"/>
<dbReference type="AlphaFoldDB" id="A0A080ZBT1"/>
<organism evidence="2 3">
    <name type="scientific">Phytophthora nicotianae P1976</name>
    <dbReference type="NCBI Taxonomy" id="1317066"/>
    <lineage>
        <taxon>Eukaryota</taxon>
        <taxon>Sar</taxon>
        <taxon>Stramenopiles</taxon>
        <taxon>Oomycota</taxon>
        <taxon>Peronosporomycetes</taxon>
        <taxon>Peronosporales</taxon>
        <taxon>Peronosporaceae</taxon>
        <taxon>Phytophthora</taxon>
    </lineage>
</organism>
<evidence type="ECO:0000313" key="3">
    <source>
        <dbReference type="Proteomes" id="UP000028582"/>
    </source>
</evidence>
<keyword evidence="1" id="KW-0812">Transmembrane</keyword>
<accession>A0A080ZBT1</accession>
<name>A0A080ZBT1_PHYNI</name>
<dbReference type="EMBL" id="ANJA01003336">
    <property type="protein sequence ID" value="ETO64092.1"/>
    <property type="molecule type" value="Genomic_DNA"/>
</dbReference>
<sequence>MAYSKDLRWRAIVLFFVYNIDMTQIAHVLGASIRSIKRWKLLFRKYGLATRSKREKRASRWPVAVCDFVLKKKYLEDHPCFYLEELQDTLQYKFGNIKLSTATICMALRFDLGLCTRG</sequence>